<feature type="compositionally biased region" description="Pro residues" evidence="6">
    <location>
        <begin position="845"/>
        <end position="854"/>
    </location>
</feature>
<feature type="compositionally biased region" description="Low complexity" evidence="6">
    <location>
        <begin position="299"/>
        <end position="311"/>
    </location>
</feature>
<dbReference type="Pfam" id="PF00640">
    <property type="entry name" value="PID"/>
    <property type="match status" value="1"/>
</dbReference>
<feature type="compositionally biased region" description="Pro residues" evidence="6">
    <location>
        <begin position="817"/>
        <end position="828"/>
    </location>
</feature>
<feature type="compositionally biased region" description="Low complexity" evidence="6">
    <location>
        <begin position="932"/>
        <end position="943"/>
    </location>
</feature>
<keyword evidence="4" id="KW-0597">Phosphoprotein</keyword>
<feature type="region of interest" description="Disordered" evidence="6">
    <location>
        <begin position="221"/>
        <end position="247"/>
    </location>
</feature>
<feature type="compositionally biased region" description="Basic residues" evidence="6">
    <location>
        <begin position="456"/>
        <end position="466"/>
    </location>
</feature>
<feature type="region of interest" description="Disordered" evidence="6">
    <location>
        <begin position="1018"/>
        <end position="1269"/>
    </location>
</feature>
<feature type="compositionally biased region" description="Polar residues" evidence="6">
    <location>
        <begin position="323"/>
        <end position="335"/>
    </location>
</feature>
<feature type="compositionally biased region" description="Low complexity" evidence="6">
    <location>
        <begin position="10"/>
        <end position="20"/>
    </location>
</feature>
<feature type="compositionally biased region" description="Basic and acidic residues" evidence="6">
    <location>
        <begin position="622"/>
        <end position="646"/>
    </location>
</feature>
<feature type="compositionally biased region" description="Polar residues" evidence="6">
    <location>
        <begin position="756"/>
        <end position="780"/>
    </location>
</feature>
<feature type="compositionally biased region" description="Basic and acidic residues" evidence="6">
    <location>
        <begin position="913"/>
        <end position="923"/>
    </location>
</feature>
<dbReference type="GO" id="GO:0005737">
    <property type="term" value="C:cytoplasm"/>
    <property type="evidence" value="ECO:0007669"/>
    <property type="project" value="UniProtKB-SubCell"/>
</dbReference>
<keyword evidence="2" id="KW-0217">Developmental protein</keyword>
<dbReference type="EMBL" id="LR784346">
    <property type="protein sequence ID" value="CAB3236069.1"/>
    <property type="molecule type" value="mRNA"/>
</dbReference>
<feature type="region of interest" description="Disordered" evidence="6">
    <location>
        <begin position="451"/>
        <end position="664"/>
    </location>
</feature>
<name>A0A6F9DB45_9ASCI</name>
<feature type="compositionally biased region" description="Basic and acidic residues" evidence="6">
    <location>
        <begin position="394"/>
        <end position="409"/>
    </location>
</feature>
<evidence type="ECO:0000256" key="3">
    <source>
        <dbReference type="ARBA" id="ARBA00022490"/>
    </source>
</evidence>
<feature type="compositionally biased region" description="Pro residues" evidence="6">
    <location>
        <begin position="1065"/>
        <end position="1082"/>
    </location>
</feature>
<accession>A0A6F9DB45</accession>
<feature type="compositionally biased region" description="Low complexity" evidence="6">
    <location>
        <begin position="795"/>
        <end position="813"/>
    </location>
</feature>
<reference evidence="8" key="1">
    <citation type="submission" date="2020-04" db="EMBL/GenBank/DDBJ databases">
        <authorList>
            <person name="Neveu A P."/>
        </authorList>
    </citation>
    <scope>NUCLEOTIDE SEQUENCE</scope>
    <source>
        <tissue evidence="8">Whole embryo</tissue>
    </source>
</reference>
<keyword evidence="3" id="KW-0963">Cytoplasm</keyword>
<dbReference type="SUPFAM" id="SSF50729">
    <property type="entry name" value="PH domain-like"/>
    <property type="match status" value="1"/>
</dbReference>
<dbReference type="GO" id="GO:0030154">
    <property type="term" value="P:cell differentiation"/>
    <property type="evidence" value="ECO:0007669"/>
    <property type="project" value="UniProtKB-KW"/>
</dbReference>
<dbReference type="InterPro" id="IPR048561">
    <property type="entry name" value="Dab_PTB"/>
</dbReference>
<proteinExistence type="evidence at transcript level"/>
<feature type="compositionally biased region" description="Low complexity" evidence="6">
    <location>
        <begin position="1260"/>
        <end position="1269"/>
    </location>
</feature>
<feature type="region of interest" description="Disordered" evidence="6">
    <location>
        <begin position="1"/>
        <end position="22"/>
    </location>
</feature>
<dbReference type="InterPro" id="IPR011993">
    <property type="entry name" value="PH-like_dom_sf"/>
</dbReference>
<dbReference type="InterPro" id="IPR006020">
    <property type="entry name" value="PTB/PI_dom"/>
</dbReference>
<feature type="region of interest" description="Disordered" evidence="6">
    <location>
        <begin position="269"/>
        <end position="375"/>
    </location>
</feature>
<feature type="region of interest" description="Disordered" evidence="6">
    <location>
        <begin position="171"/>
        <end position="200"/>
    </location>
</feature>
<feature type="compositionally biased region" description="Low complexity" evidence="6">
    <location>
        <begin position="490"/>
        <end position="509"/>
    </location>
</feature>
<dbReference type="CDD" id="cd01215">
    <property type="entry name" value="PTB_Dab"/>
    <property type="match status" value="1"/>
</dbReference>
<dbReference type="Gene3D" id="2.30.29.30">
    <property type="entry name" value="Pleckstrin-homology domain (PH domain)/Phosphotyrosine-binding domain (PTB)"/>
    <property type="match status" value="1"/>
</dbReference>
<feature type="compositionally biased region" description="Low complexity" evidence="6">
    <location>
        <begin position="420"/>
        <end position="434"/>
    </location>
</feature>
<evidence type="ECO:0000256" key="4">
    <source>
        <dbReference type="ARBA" id="ARBA00022553"/>
    </source>
</evidence>
<evidence type="ECO:0000256" key="1">
    <source>
        <dbReference type="ARBA" id="ARBA00004496"/>
    </source>
</evidence>
<feature type="compositionally biased region" description="Polar residues" evidence="6">
    <location>
        <begin position="230"/>
        <end position="245"/>
    </location>
</feature>
<sequence length="1269" mass="135567">METDTNQNAPTTPTTEGTEIGVEKPTTIEVKDPAARFRGHGTSFKAKLIGIDDVLESRGDKMCQESILKLKAAVKASGQHKQKIIVNVSLKGLRIINLLNGEVEHEHPVHRISFIARDLTDRRAFGYIFGAGEGKHKFFGIKTAKIAEHLVLALRDLFQVVYDLKKQEMEQAKQESENGPGGNEEETYAVPNNKPAPQAQGNSLFDIEQQLQDIQQITDSNAFNPWPENAPTSPDTPGNDMSNSMFGMPNLSDISSLSSEFSLASATSSVAESKLPLSEPKTPQSDQFHRTLSGKSATSWHGHSGSHHWPSFKSDKKKRHGSMSGQSGNNNTNEKPPTGKILTKSNSVGRGDLTLDHKTHDKQHDEKTDSNHDSSFFEEVMVATGFKASSETLEDQKSLDTPEEKHKPVENSVATSENVSDSMSSISSTNSKTSTPRKSLSITNLFFSSKSDKNKNSLKRKHKHLNSQKSASSGAILSENTAHSPVAPNTQTPSSRLQRTSSSSSTTSSERNPVSKLSRGYSSASISSAPDTTKNDMRTNERVPPPLAHARARPRAQSSMSLRVANKDSHNPPMFKSKQAGLQKQSSMSSIDSNTSTSSRKALSTVPDDNDDANSLSAESWAKFDEMPNAEDTKSVTDDQTSKKTDSAWTSSEPEAHDVQFSSTGDCFNDSFYPDSGATKTISEESKSTKTDIFENCDPFGDIMLDDPFKDPFNNVEEMFGNMLSDNDCTETKSNSNVAEESKPIDQMPRPDSPELFSQNSDSPFNVTDTALSEHSTQESPVLHVTSSLDDLHSSQHSSSDSNSSDSESPAEAPEIKIPPPPPPLPPRLPKRVIVSNDEEITLPPAIPPPPLPPCIVSETPNDTYEGHSETSSDGEELSGPPDCKPPDLPPIENTFWPDTNLCPPIPSRNPPKSHDSNLRADEVSANLQVLSSMSSSSMNSSDSEAKSEPADGGMTKNSSYSDQLSNAFSMPAEQPAPVPGGKLTKDQIIASFNVGAQVPQGMPGQAMGGYYGQQGQPQQAMYQQPSVPGMGGAYGARPNMPQQNPFGQGYPVSQPSLGVAFPSGPSPAVPARPGAMRPPAPVAAQTGAAQNPFGDALSPTSGLLAPVSNNPVQQNGTEEEKKKTDPFASLVPGLGGGSAPTNKKDMFKNFQMAKPTPPPRSGGGGDSVSANFENYMMQSVGGVPLDDANNNAASKPAAPSPAPRSMSQDAFGGTPANGANSGSGSGAEDPFAMFGSVGGSSFDQPFNFASPQQQPPPQQSSMSDSLFG</sequence>
<dbReference type="PANTHER" id="PTHR47695:SF3">
    <property type="entry name" value="PID DOMAIN-CONTAINING PROTEIN"/>
    <property type="match status" value="1"/>
</dbReference>
<evidence type="ECO:0000259" key="7">
    <source>
        <dbReference type="PROSITE" id="PS01179"/>
    </source>
</evidence>
<feature type="compositionally biased region" description="Polar residues" evidence="6">
    <location>
        <begin position="724"/>
        <end position="739"/>
    </location>
</feature>
<gene>
    <name evidence="8" type="primary">Dab2</name>
</gene>
<evidence type="ECO:0000256" key="5">
    <source>
        <dbReference type="ARBA" id="ARBA00022782"/>
    </source>
</evidence>
<comment type="subcellular location">
    <subcellularLocation>
        <location evidence="1">Cytoplasm</location>
    </subcellularLocation>
</comment>
<feature type="compositionally biased region" description="Polar residues" evidence="6">
    <location>
        <begin position="956"/>
        <end position="969"/>
    </location>
</feature>
<dbReference type="PANTHER" id="PTHR47695">
    <property type="entry name" value="PID DOMAIN-CONTAINING PROTEIN"/>
    <property type="match status" value="1"/>
</dbReference>
<dbReference type="PROSITE" id="PS01179">
    <property type="entry name" value="PID"/>
    <property type="match status" value="1"/>
</dbReference>
<feature type="compositionally biased region" description="Polar residues" evidence="6">
    <location>
        <begin position="467"/>
        <end position="489"/>
    </location>
</feature>
<dbReference type="AlphaFoldDB" id="A0A6F9DB45"/>
<organism evidence="8">
    <name type="scientific">Phallusia mammillata</name>
    <dbReference type="NCBI Taxonomy" id="59560"/>
    <lineage>
        <taxon>Eukaryota</taxon>
        <taxon>Metazoa</taxon>
        <taxon>Chordata</taxon>
        <taxon>Tunicata</taxon>
        <taxon>Ascidiacea</taxon>
        <taxon>Phlebobranchia</taxon>
        <taxon>Ascidiidae</taxon>
        <taxon>Phallusia</taxon>
    </lineage>
</organism>
<evidence type="ECO:0000313" key="8">
    <source>
        <dbReference type="EMBL" id="CAB3236069.1"/>
    </source>
</evidence>
<feature type="compositionally biased region" description="Basic and acidic residues" evidence="6">
    <location>
        <begin position="353"/>
        <end position="372"/>
    </location>
</feature>
<evidence type="ECO:0000256" key="6">
    <source>
        <dbReference type="SAM" id="MobiDB-lite"/>
    </source>
</evidence>
<feature type="compositionally biased region" description="Polar residues" evidence="6">
    <location>
        <begin position="1041"/>
        <end position="1057"/>
    </location>
</feature>
<feature type="region of interest" description="Disordered" evidence="6">
    <location>
        <begin position="387"/>
        <end position="438"/>
    </location>
</feature>
<feature type="compositionally biased region" description="Polar residues" evidence="6">
    <location>
        <begin position="1108"/>
        <end position="1117"/>
    </location>
</feature>
<evidence type="ECO:0000256" key="2">
    <source>
        <dbReference type="ARBA" id="ARBA00022473"/>
    </source>
</evidence>
<feature type="compositionally biased region" description="Low complexity" evidence="6">
    <location>
        <begin position="586"/>
        <end position="599"/>
    </location>
</feature>
<protein>
    <submittedName>
        <fullName evidence="8">Disabled homolog 2-like</fullName>
    </submittedName>
</protein>
<feature type="compositionally biased region" description="Polar residues" evidence="6">
    <location>
        <begin position="1240"/>
        <end position="1250"/>
    </location>
</feature>
<feature type="domain" description="PID" evidence="7">
    <location>
        <begin position="41"/>
        <end position="177"/>
    </location>
</feature>
<feature type="region of interest" description="Disordered" evidence="6">
    <location>
        <begin position="722"/>
        <end position="984"/>
    </location>
</feature>
<dbReference type="SMART" id="SM00462">
    <property type="entry name" value="PTB"/>
    <property type="match status" value="1"/>
</dbReference>
<feature type="compositionally biased region" description="Low complexity" evidence="6">
    <location>
        <begin position="1189"/>
        <end position="1198"/>
    </location>
</feature>
<keyword evidence="5" id="KW-0221">Differentiation</keyword>